<comment type="caution">
    <text evidence="1">The sequence shown here is derived from an EMBL/GenBank/DDBJ whole genome shotgun (WGS) entry which is preliminary data.</text>
</comment>
<accession>A0A369BMT9</accession>
<dbReference type="Proteomes" id="UP000253090">
    <property type="component" value="Unassembled WGS sequence"/>
</dbReference>
<gene>
    <name evidence="1" type="ORF">DFP94_101501</name>
</gene>
<dbReference type="AlphaFoldDB" id="A0A369BMT9"/>
<evidence type="ECO:0000313" key="2">
    <source>
        <dbReference type="Proteomes" id="UP000253090"/>
    </source>
</evidence>
<evidence type="ECO:0000313" key="1">
    <source>
        <dbReference type="EMBL" id="RCX22912.1"/>
    </source>
</evidence>
<dbReference type="RefSeq" id="WP_114495745.1">
    <property type="nucleotide sequence ID" value="NZ_QPJW01000001.1"/>
</dbReference>
<organism evidence="1 2">
    <name type="scientific">Fontibacillus phaseoli</name>
    <dbReference type="NCBI Taxonomy" id="1416533"/>
    <lineage>
        <taxon>Bacteria</taxon>
        <taxon>Bacillati</taxon>
        <taxon>Bacillota</taxon>
        <taxon>Bacilli</taxon>
        <taxon>Bacillales</taxon>
        <taxon>Paenibacillaceae</taxon>
        <taxon>Fontibacillus</taxon>
    </lineage>
</organism>
<dbReference type="EMBL" id="QPJW01000001">
    <property type="protein sequence ID" value="RCX22912.1"/>
    <property type="molecule type" value="Genomic_DNA"/>
</dbReference>
<reference evidence="1 2" key="1">
    <citation type="submission" date="2018-07" db="EMBL/GenBank/DDBJ databases">
        <title>Genomic Encyclopedia of Type Strains, Phase III (KMG-III): the genomes of soil and plant-associated and newly described type strains.</title>
        <authorList>
            <person name="Whitman W."/>
        </authorList>
    </citation>
    <scope>NUCLEOTIDE SEQUENCE [LARGE SCALE GENOMIC DNA]</scope>
    <source>
        <strain evidence="1 2">CECT 8333</strain>
    </source>
</reference>
<name>A0A369BMT9_9BACL</name>
<protein>
    <recommendedName>
        <fullName evidence="3">Phage protein</fullName>
    </recommendedName>
</protein>
<sequence length="99" mass="11259">MGKYRKKPAVIDAFRWTGDADQTEDPEWIIDEIRAGAVWFYTEERGTFMQIRTLEGDMQVSPGDYITRGVAGEIYPCKPEIFEATYEEVRNSGEAESAA</sequence>
<proteinExistence type="predicted"/>
<keyword evidence="2" id="KW-1185">Reference proteome</keyword>
<dbReference type="OrthoDB" id="121684at2"/>
<evidence type="ECO:0008006" key="3">
    <source>
        <dbReference type="Google" id="ProtNLM"/>
    </source>
</evidence>